<sequence>MGDAGFFKGTSADQDTRFGNKQKKLLKSMNFPAIYNTKVDIKKVNLTVLKPWITEKVVKLMGFEDDVLIDYIFSLLEESDVDPRNMQIQLAGFLEFKTPEFMEALWNLLVSAQTSIGGIPQEFLDKKKEEIRKKRLETERVTEQLKKQHDKEQAERNGTVKKEHPDRRHRDSDFPRSHRYRRRGSHVEDDYYRPVRMRDEYRPERARDEYRPDRRRSDDRGVRDDRRRGFADRNDCRRGDRYEERRNKPSKTSVAEVFPYEVLILPSSPYPSLLTLTYTTQKLANTISSPWFPFAWTSPFWTEVTRRIVQKFTPPWNQTGSTQAQQPIAKPVNWLGIRLVVRHWLLFQRLITLDILFCQFQVALPIPKSS</sequence>
<reference evidence="4" key="1">
    <citation type="submission" date="2020-05" db="EMBL/GenBank/DDBJ databases">
        <title>Phylogenomic resolution of chytrid fungi.</title>
        <authorList>
            <person name="Stajich J.E."/>
            <person name="Amses K."/>
            <person name="Simmons R."/>
            <person name="Seto K."/>
            <person name="Myers J."/>
            <person name="Bonds A."/>
            <person name="Quandt C.A."/>
            <person name="Barry K."/>
            <person name="Liu P."/>
            <person name="Grigoriev I."/>
            <person name="Longcore J.E."/>
            <person name="James T.Y."/>
        </authorList>
    </citation>
    <scope>NUCLEOTIDE SEQUENCE</scope>
    <source>
        <strain evidence="4">JEL0318</strain>
    </source>
</reference>
<dbReference type="GO" id="GO:0048024">
    <property type="term" value="P:regulation of mRNA splicing, via spliceosome"/>
    <property type="evidence" value="ECO:0007669"/>
    <property type="project" value="TreeGrafter"/>
</dbReference>
<feature type="region of interest" description="Disordered" evidence="2">
    <location>
        <begin position="203"/>
        <end position="234"/>
    </location>
</feature>
<protein>
    <recommendedName>
        <fullName evidence="3">PWI domain-containing protein</fullName>
    </recommendedName>
</protein>
<evidence type="ECO:0000256" key="2">
    <source>
        <dbReference type="SAM" id="MobiDB-lite"/>
    </source>
</evidence>
<feature type="domain" description="PWI" evidence="3">
    <location>
        <begin position="28"/>
        <end position="126"/>
    </location>
</feature>
<gene>
    <name evidence="4" type="ORF">HK097_004073</name>
</gene>
<evidence type="ECO:0000313" key="5">
    <source>
        <dbReference type="Proteomes" id="UP001212841"/>
    </source>
</evidence>
<dbReference type="Gene3D" id="1.20.1390.10">
    <property type="entry name" value="PWI domain"/>
    <property type="match status" value="1"/>
</dbReference>
<dbReference type="InterPro" id="IPR052225">
    <property type="entry name" value="Ser/Arg_repetitive_matrix"/>
</dbReference>
<dbReference type="SMART" id="SM00311">
    <property type="entry name" value="PWI"/>
    <property type="match status" value="1"/>
</dbReference>
<dbReference type="SUPFAM" id="SSF101233">
    <property type="entry name" value="PWI domain"/>
    <property type="match status" value="1"/>
</dbReference>
<accession>A0AAD5SJG3</accession>
<dbReference type="GO" id="GO:0006397">
    <property type="term" value="P:mRNA processing"/>
    <property type="evidence" value="ECO:0007669"/>
    <property type="project" value="UniProtKB-KW"/>
</dbReference>
<keyword evidence="5" id="KW-1185">Reference proteome</keyword>
<dbReference type="InterPro" id="IPR036483">
    <property type="entry name" value="PWI_dom_sf"/>
</dbReference>
<comment type="caution">
    <text evidence="4">The sequence shown here is derived from an EMBL/GenBank/DDBJ whole genome shotgun (WGS) entry which is preliminary data.</text>
</comment>
<dbReference type="PANTHER" id="PTHR23148">
    <property type="entry name" value="SERINE/ARGININE REGULATED NUCLEAR MATRIX PROTEIN"/>
    <property type="match status" value="1"/>
</dbReference>
<organism evidence="4 5">
    <name type="scientific">Rhizophlyctis rosea</name>
    <dbReference type="NCBI Taxonomy" id="64517"/>
    <lineage>
        <taxon>Eukaryota</taxon>
        <taxon>Fungi</taxon>
        <taxon>Fungi incertae sedis</taxon>
        <taxon>Chytridiomycota</taxon>
        <taxon>Chytridiomycota incertae sedis</taxon>
        <taxon>Chytridiomycetes</taxon>
        <taxon>Rhizophlyctidales</taxon>
        <taxon>Rhizophlyctidaceae</taxon>
        <taxon>Rhizophlyctis</taxon>
    </lineage>
</organism>
<dbReference type="InterPro" id="IPR002483">
    <property type="entry name" value="PWI_dom"/>
</dbReference>
<name>A0AAD5SJG3_9FUNG</name>
<evidence type="ECO:0000256" key="1">
    <source>
        <dbReference type="ARBA" id="ARBA00022664"/>
    </source>
</evidence>
<dbReference type="EMBL" id="JADGJD010000020">
    <property type="protein sequence ID" value="KAJ3056809.1"/>
    <property type="molecule type" value="Genomic_DNA"/>
</dbReference>
<dbReference type="PROSITE" id="PS51025">
    <property type="entry name" value="PWI"/>
    <property type="match status" value="1"/>
</dbReference>
<dbReference type="Pfam" id="PF01480">
    <property type="entry name" value="PWI"/>
    <property type="match status" value="1"/>
</dbReference>
<dbReference type="GO" id="GO:0005681">
    <property type="term" value="C:spliceosomal complex"/>
    <property type="evidence" value="ECO:0007669"/>
    <property type="project" value="TreeGrafter"/>
</dbReference>
<keyword evidence="1" id="KW-0507">mRNA processing</keyword>
<dbReference type="AlphaFoldDB" id="A0AAD5SJG3"/>
<evidence type="ECO:0000259" key="3">
    <source>
        <dbReference type="PROSITE" id="PS51025"/>
    </source>
</evidence>
<feature type="region of interest" description="Disordered" evidence="2">
    <location>
        <begin position="140"/>
        <end position="187"/>
    </location>
</feature>
<proteinExistence type="predicted"/>
<dbReference type="GO" id="GO:0003723">
    <property type="term" value="F:RNA binding"/>
    <property type="evidence" value="ECO:0007669"/>
    <property type="project" value="TreeGrafter"/>
</dbReference>
<evidence type="ECO:0000313" key="4">
    <source>
        <dbReference type="EMBL" id="KAJ3056809.1"/>
    </source>
</evidence>
<feature type="compositionally biased region" description="Basic and acidic residues" evidence="2">
    <location>
        <begin position="140"/>
        <end position="176"/>
    </location>
</feature>
<dbReference type="Proteomes" id="UP001212841">
    <property type="component" value="Unassembled WGS sequence"/>
</dbReference>
<dbReference type="PANTHER" id="PTHR23148:SF0">
    <property type="entry name" value="SERINE_ARGININE REPETITIVE MATRIX PROTEIN 1"/>
    <property type="match status" value="1"/>
</dbReference>